<feature type="compositionally biased region" description="Basic and acidic residues" evidence="1">
    <location>
        <begin position="619"/>
        <end position="642"/>
    </location>
</feature>
<dbReference type="EMBL" id="FZQP02006554">
    <property type="protein sequence ID" value="VVD03024.1"/>
    <property type="molecule type" value="Genomic_DNA"/>
</dbReference>
<feature type="region of interest" description="Disordered" evidence="1">
    <location>
        <begin position="379"/>
        <end position="493"/>
    </location>
</feature>
<gene>
    <name evidence="2" type="ORF">LSINAPIS_LOCUS13115</name>
</gene>
<feature type="compositionally biased region" description="Polar residues" evidence="1">
    <location>
        <begin position="572"/>
        <end position="587"/>
    </location>
</feature>
<dbReference type="AlphaFoldDB" id="A0A5E4R0L5"/>
<feature type="compositionally biased region" description="Low complexity" evidence="1">
    <location>
        <begin position="646"/>
        <end position="655"/>
    </location>
</feature>
<evidence type="ECO:0000256" key="1">
    <source>
        <dbReference type="SAM" id="MobiDB-lite"/>
    </source>
</evidence>
<reference evidence="2 3" key="1">
    <citation type="submission" date="2017-07" db="EMBL/GenBank/DDBJ databases">
        <authorList>
            <person name="Talla V."/>
            <person name="Backstrom N."/>
        </authorList>
    </citation>
    <scope>NUCLEOTIDE SEQUENCE [LARGE SCALE GENOMIC DNA]</scope>
</reference>
<accession>A0A5E4R0L5</accession>
<keyword evidence="3" id="KW-1185">Reference proteome</keyword>
<protein>
    <submittedName>
        <fullName evidence="2">Uncharacterized protein</fullName>
    </submittedName>
</protein>
<evidence type="ECO:0000313" key="2">
    <source>
        <dbReference type="EMBL" id="VVD03024.1"/>
    </source>
</evidence>
<feature type="region of interest" description="Disordered" evidence="1">
    <location>
        <begin position="255"/>
        <end position="280"/>
    </location>
</feature>
<feature type="region of interest" description="Disordered" evidence="1">
    <location>
        <begin position="563"/>
        <end position="658"/>
    </location>
</feature>
<dbReference type="Proteomes" id="UP000324832">
    <property type="component" value="Unassembled WGS sequence"/>
</dbReference>
<name>A0A5E4R0L5_9NEOP</name>
<sequence>MLRTGASLRSTRVPKTVLISGDTAISKIAMLRPIAGIDPSCRPVDVLLICGVCGQVLARDNQRRDLDFENVFKNDDSGIISLASNPFAAAILQVDKSSYPELFDTIVSSSIDSLQKDVPPRESIFDARNFGFNPIASQSFLQHNKAARLTELGAQPQGGGNSAKNIRPLRYNIETLHDANYRVYNPDDEDDGKNILAELKKNPSVAEYFQPLINAEVNHPINYRKEELIESLDGDSFYRNNPYITGPARIRRYTRGRRRENIKKASDEDDDDPYNYKSDYTSIPKAFGGSSYSSPYTEKKDNEDYAYPYKYGSGYDHKEYDRIKELSEKQAAEIRENPGNCKEVKRDGMTCNVCKDPKTGGNYESCSYVAEPKNNKYAYSKERKFDSNDEPEVNSGSDEKSGDSPKKSEKYKDSRETSPQKFTSSEEEKPSSNYKKIDDDSGEKYKGYYVHTSKPNPSEALRAASDESTSAETKESKPYDYKKSLPGFYTDNEPKKDVEHVLAEFKKKDRSTCKKVQKNGMTCYQCLDKNGLKNEECMFVSESAPKQSHLAYQEVKEFTSKPATLDSGSVEAESQTITTSTPPNQKSAAYVAAPTTNGKKQKRKKATQTAGISAAKTADLTEKTIESPKVKRSPDSENKNAEIIDEAANIAPPEEFAGASSKGAFWAETMPRYSADLGVTLPEYMLSRSEHEALFDEAVLGA</sequence>
<feature type="compositionally biased region" description="Basic and acidic residues" evidence="1">
    <location>
        <begin position="397"/>
        <end position="446"/>
    </location>
</feature>
<organism evidence="2 3">
    <name type="scientific">Leptidea sinapis</name>
    <dbReference type="NCBI Taxonomy" id="189913"/>
    <lineage>
        <taxon>Eukaryota</taxon>
        <taxon>Metazoa</taxon>
        <taxon>Ecdysozoa</taxon>
        <taxon>Arthropoda</taxon>
        <taxon>Hexapoda</taxon>
        <taxon>Insecta</taxon>
        <taxon>Pterygota</taxon>
        <taxon>Neoptera</taxon>
        <taxon>Endopterygota</taxon>
        <taxon>Lepidoptera</taxon>
        <taxon>Glossata</taxon>
        <taxon>Ditrysia</taxon>
        <taxon>Papilionoidea</taxon>
        <taxon>Pieridae</taxon>
        <taxon>Dismorphiinae</taxon>
        <taxon>Leptidea</taxon>
    </lineage>
</organism>
<feature type="compositionally biased region" description="Basic and acidic residues" evidence="1">
    <location>
        <begin position="472"/>
        <end position="483"/>
    </location>
</feature>
<evidence type="ECO:0000313" key="3">
    <source>
        <dbReference type="Proteomes" id="UP000324832"/>
    </source>
</evidence>
<proteinExistence type="predicted"/>